<dbReference type="SUPFAM" id="SSF56281">
    <property type="entry name" value="Metallo-hydrolase/oxidoreductase"/>
    <property type="match status" value="1"/>
</dbReference>
<dbReference type="GO" id="GO:0016787">
    <property type="term" value="F:hydrolase activity"/>
    <property type="evidence" value="ECO:0007669"/>
    <property type="project" value="UniProtKB-KW"/>
</dbReference>
<proteinExistence type="predicted"/>
<accession>A0A653I484</accession>
<keyword evidence="3" id="KW-1185">Reference proteome</keyword>
<dbReference type="EMBL" id="CABWKQ010000005">
    <property type="protein sequence ID" value="VWX33782.1"/>
    <property type="molecule type" value="Genomic_DNA"/>
</dbReference>
<dbReference type="InterPro" id="IPR001279">
    <property type="entry name" value="Metallo-B-lactamas"/>
</dbReference>
<dbReference type="Proteomes" id="UP000439752">
    <property type="component" value="Unassembled WGS sequence"/>
</dbReference>
<reference evidence="2 3" key="1">
    <citation type="submission" date="2019-10" db="EMBL/GenBank/DDBJ databases">
        <authorList>
            <person name="Karimi E."/>
        </authorList>
    </citation>
    <scope>NUCLEOTIDE SEQUENCE [LARGE SCALE GENOMIC DNA]</scope>
    <source>
        <strain evidence="2">Exiguobacterium sp. 9Y</strain>
    </source>
</reference>
<dbReference type="InterPro" id="IPR050855">
    <property type="entry name" value="NDM-1-like"/>
</dbReference>
<feature type="domain" description="Metallo-beta-lactamase" evidence="1">
    <location>
        <begin position="23"/>
        <end position="221"/>
    </location>
</feature>
<dbReference type="PANTHER" id="PTHR42951:SF4">
    <property type="entry name" value="ACYL-COENZYME A THIOESTERASE MBLAC2"/>
    <property type="match status" value="1"/>
</dbReference>
<evidence type="ECO:0000259" key="1">
    <source>
        <dbReference type="SMART" id="SM00849"/>
    </source>
</evidence>
<dbReference type="Pfam" id="PF00753">
    <property type="entry name" value="Lactamase_B"/>
    <property type="match status" value="1"/>
</dbReference>
<dbReference type="PANTHER" id="PTHR42951">
    <property type="entry name" value="METALLO-BETA-LACTAMASE DOMAIN-CONTAINING"/>
    <property type="match status" value="1"/>
</dbReference>
<name>A0A653I484_9BACL</name>
<dbReference type="RefSeq" id="WP_029332517.1">
    <property type="nucleotide sequence ID" value="NZ_LR732308.1"/>
</dbReference>
<dbReference type="InterPro" id="IPR036866">
    <property type="entry name" value="RibonucZ/Hydroxyglut_hydro"/>
</dbReference>
<keyword evidence="2" id="KW-0378">Hydrolase</keyword>
<sequence length="283" mass="32317">MQQFNQLTDRVWYQTPVSETDRPILGLIVGAKRSLMIDAGNSSQHAALFLEEVERQGLKKPDLLALTHWHWDHIFGLKEMNVPSIATKRTVARIEQMLDYDWTDEALEARIGQGIEIPFCADAIKLEFGPTRDIAVQLPDIQFEGELVVDLGGVHCILREVENDHSPGSLLVYIPEERVLFLGDAMYADIFSAKWNYTVERMTLLLDAIAEYDAAYYVWSHGEAMPREVFEQEVAMLRQAMDVTERAGGKISEMRRLYKETVDRVLTTDEEETLVFFANGMKS</sequence>
<evidence type="ECO:0000313" key="2">
    <source>
        <dbReference type="EMBL" id="VWX33782.1"/>
    </source>
</evidence>
<protein>
    <submittedName>
        <fullName evidence="2">Zn-dependent hydrolase</fullName>
    </submittedName>
</protein>
<dbReference type="AlphaFoldDB" id="A0A653I484"/>
<dbReference type="SMART" id="SM00849">
    <property type="entry name" value="Lactamase_B"/>
    <property type="match status" value="1"/>
</dbReference>
<evidence type="ECO:0000313" key="3">
    <source>
        <dbReference type="Proteomes" id="UP000439752"/>
    </source>
</evidence>
<gene>
    <name evidence="2" type="ORF">EXIGUO9Y_130079</name>
</gene>
<dbReference type="Gene3D" id="3.60.15.10">
    <property type="entry name" value="Ribonuclease Z/Hydroxyacylglutathione hydrolase-like"/>
    <property type="match status" value="1"/>
</dbReference>
<organism evidence="2 3">
    <name type="scientific">Exiguobacterium oxidotolerans</name>
    <dbReference type="NCBI Taxonomy" id="223958"/>
    <lineage>
        <taxon>Bacteria</taxon>
        <taxon>Bacillati</taxon>
        <taxon>Bacillota</taxon>
        <taxon>Bacilli</taxon>
        <taxon>Bacillales</taxon>
        <taxon>Bacillales Family XII. Incertae Sedis</taxon>
        <taxon>Exiguobacterium</taxon>
    </lineage>
</organism>